<keyword evidence="5" id="KW-0328">Glycosyltransferase</keyword>
<dbReference type="GO" id="GO:0008360">
    <property type="term" value="P:regulation of cell shape"/>
    <property type="evidence" value="ECO:0007669"/>
    <property type="project" value="UniProtKB-KW"/>
</dbReference>
<name>D1C5A5_SPHTD</name>
<dbReference type="FunCoup" id="D1C5A5">
    <property type="interactions" value="313"/>
</dbReference>
<dbReference type="NCBIfam" id="TIGR02614">
    <property type="entry name" value="ftsW"/>
    <property type="match status" value="1"/>
</dbReference>
<feature type="transmembrane region" description="Helical" evidence="22">
    <location>
        <begin position="95"/>
        <end position="113"/>
    </location>
</feature>
<feature type="transmembrane region" description="Helical" evidence="22">
    <location>
        <begin position="63"/>
        <end position="83"/>
    </location>
</feature>
<keyword evidence="9" id="KW-0573">Peptidoglycan synthesis</keyword>
<evidence type="ECO:0000313" key="23">
    <source>
        <dbReference type="EMBL" id="ACZ39422.1"/>
    </source>
</evidence>
<dbReference type="HOGENOM" id="CLU_029243_1_1_0"/>
<dbReference type="EMBL" id="CP001823">
    <property type="protein sequence ID" value="ACZ39422.1"/>
    <property type="molecule type" value="Genomic_DNA"/>
</dbReference>
<keyword evidence="13" id="KW-0961">Cell wall biogenesis/degradation</keyword>
<sequence length="464" mass="50111">MSATTARTAGERLRRVRDFTAARYAVHAPDYWLVTIPLTLVMFGTVMVFSASFTIGLSQDGNAYYYLTRQLIWVALGLAGMAVTYAVDYHVWRRFSILGMLVVLLLLSVVLMPGVGQEIYGAQRWIFIGPLSVQPSEIAKPVLIIYLADWLAQKGAKVRLFSYGLVPFTVFLGLLIGLLMLQPDLGTSALLAIIAVGMFLVAGARLIHLSLLTGVGTVAFLVMALGSSYRRQRILIFLNPDANPDLAWQLIQARAALASGGIFGLGLGASRQKFAWLPFAQTDAIFAVIGEELGLIGCSVVLFLFLAFAWRGYRIAKRAPDTFGTLVAVGITTWIIFQAAINIGGITTTIPFTGITLPFLSYGGTSLAVTLTAVGLLLNISRQTVDPALTAASTEAHAPRTRSLRRRAPRDPAPAGRLARGAALASGSSRPRTSTVRGTVVRGRAQSGTFGRGRRASRNTRHWR</sequence>
<gene>
    <name evidence="23" type="ordered locus">Sthe_1992</name>
</gene>
<dbReference type="PANTHER" id="PTHR30474">
    <property type="entry name" value="CELL CYCLE PROTEIN"/>
    <property type="match status" value="1"/>
</dbReference>
<evidence type="ECO:0000256" key="22">
    <source>
        <dbReference type="SAM" id="Phobius"/>
    </source>
</evidence>
<evidence type="ECO:0000256" key="20">
    <source>
        <dbReference type="ARBA" id="ARBA00049902"/>
    </source>
</evidence>
<keyword evidence="24" id="KW-1185">Reference proteome</keyword>
<accession>D1C5A5</accession>
<evidence type="ECO:0000256" key="11">
    <source>
        <dbReference type="ARBA" id="ARBA00023136"/>
    </source>
</evidence>
<keyword evidence="11 22" id="KW-0472">Membrane</keyword>
<dbReference type="GO" id="GO:0005886">
    <property type="term" value="C:plasma membrane"/>
    <property type="evidence" value="ECO:0007669"/>
    <property type="project" value="UniProtKB-SubCell"/>
</dbReference>
<dbReference type="InParanoid" id="D1C5A5"/>
<dbReference type="GO" id="GO:0071555">
    <property type="term" value="P:cell wall organization"/>
    <property type="evidence" value="ECO:0007669"/>
    <property type="project" value="UniProtKB-KW"/>
</dbReference>
<dbReference type="OrthoDB" id="9768187at2"/>
<dbReference type="GO" id="GO:0032153">
    <property type="term" value="C:cell division site"/>
    <property type="evidence" value="ECO:0007669"/>
    <property type="project" value="TreeGrafter"/>
</dbReference>
<keyword evidence="10 22" id="KW-1133">Transmembrane helix</keyword>
<keyword evidence="3" id="KW-1003">Cell membrane</keyword>
<dbReference type="GO" id="GO:0015648">
    <property type="term" value="F:lipid-linked peptidoglycan transporter activity"/>
    <property type="evidence" value="ECO:0007669"/>
    <property type="project" value="TreeGrafter"/>
</dbReference>
<feature type="transmembrane region" description="Helical" evidence="22">
    <location>
        <begin position="31"/>
        <end position="57"/>
    </location>
</feature>
<evidence type="ECO:0000313" key="24">
    <source>
        <dbReference type="Proteomes" id="UP000002027"/>
    </source>
</evidence>
<evidence type="ECO:0000256" key="14">
    <source>
        <dbReference type="ARBA" id="ARBA00032370"/>
    </source>
</evidence>
<evidence type="ECO:0000256" key="5">
    <source>
        <dbReference type="ARBA" id="ARBA00022676"/>
    </source>
</evidence>
<dbReference type="KEGG" id="sti:Sthe_1992"/>
<feature type="compositionally biased region" description="Basic residues" evidence="21">
    <location>
        <begin position="399"/>
        <end position="408"/>
    </location>
</feature>
<evidence type="ECO:0000256" key="9">
    <source>
        <dbReference type="ARBA" id="ARBA00022984"/>
    </source>
</evidence>
<keyword evidence="4 23" id="KW-0132">Cell division</keyword>
<reference evidence="24" key="1">
    <citation type="submission" date="2009-11" db="EMBL/GenBank/DDBJ databases">
        <title>The complete chromosome 1 of Sphaerobacter thermophilus DSM 20745.</title>
        <authorList>
            <person name="Lucas S."/>
            <person name="Copeland A."/>
            <person name="Lapidus A."/>
            <person name="Glavina del Rio T."/>
            <person name="Dalin E."/>
            <person name="Tice H."/>
            <person name="Bruce D."/>
            <person name="Goodwin L."/>
            <person name="Pitluck S."/>
            <person name="Kyrpides N."/>
            <person name="Mavromatis K."/>
            <person name="Ivanova N."/>
            <person name="Mikhailova N."/>
            <person name="LaButti K.M."/>
            <person name="Clum A."/>
            <person name="Sun H.I."/>
            <person name="Brettin T."/>
            <person name="Detter J.C."/>
            <person name="Han C."/>
            <person name="Larimer F."/>
            <person name="Land M."/>
            <person name="Hauser L."/>
            <person name="Markowitz V."/>
            <person name="Cheng J.F."/>
            <person name="Hugenholtz P."/>
            <person name="Woyke T."/>
            <person name="Wu D."/>
            <person name="Steenblock K."/>
            <person name="Schneider S."/>
            <person name="Pukall R."/>
            <person name="Goeker M."/>
            <person name="Klenk H.P."/>
            <person name="Eisen J.A."/>
        </authorList>
    </citation>
    <scope>NUCLEOTIDE SEQUENCE [LARGE SCALE GENOMIC DNA]</scope>
    <source>
        <strain evidence="24">ATCC 49802 / DSM 20745 / S 6022</strain>
    </source>
</reference>
<evidence type="ECO:0000256" key="21">
    <source>
        <dbReference type="SAM" id="MobiDB-lite"/>
    </source>
</evidence>
<dbReference type="GO" id="GO:0051301">
    <property type="term" value="P:cell division"/>
    <property type="evidence" value="ECO:0007669"/>
    <property type="project" value="UniProtKB-KW"/>
</dbReference>
<feature type="compositionally biased region" description="Low complexity" evidence="21">
    <location>
        <begin position="413"/>
        <end position="432"/>
    </location>
</feature>
<dbReference type="InterPro" id="IPR013437">
    <property type="entry name" value="FtsW"/>
</dbReference>
<feature type="transmembrane region" description="Helical" evidence="22">
    <location>
        <begin position="160"/>
        <end position="179"/>
    </location>
</feature>
<reference evidence="23 24" key="2">
    <citation type="journal article" date="2010" name="Stand. Genomic Sci.">
        <title>Complete genome sequence of Desulfohalobium retbaense type strain (HR(100)).</title>
        <authorList>
            <person name="Spring S."/>
            <person name="Nolan M."/>
            <person name="Lapidus A."/>
            <person name="Glavina Del Rio T."/>
            <person name="Copeland A."/>
            <person name="Tice H."/>
            <person name="Cheng J.F."/>
            <person name="Lucas S."/>
            <person name="Land M."/>
            <person name="Chen F."/>
            <person name="Bruce D."/>
            <person name="Goodwin L."/>
            <person name="Pitluck S."/>
            <person name="Ivanova N."/>
            <person name="Mavromatis K."/>
            <person name="Mikhailova N."/>
            <person name="Pati A."/>
            <person name="Chen A."/>
            <person name="Palaniappan K."/>
            <person name="Hauser L."/>
            <person name="Chang Y.J."/>
            <person name="Jeffries C.D."/>
            <person name="Munk C."/>
            <person name="Kiss H."/>
            <person name="Chain P."/>
            <person name="Han C."/>
            <person name="Brettin T."/>
            <person name="Detter J.C."/>
            <person name="Schuler E."/>
            <person name="Goker M."/>
            <person name="Rohde M."/>
            <person name="Bristow J."/>
            <person name="Eisen J.A."/>
            <person name="Markowitz V."/>
            <person name="Hugenholtz P."/>
            <person name="Kyrpides N.C."/>
            <person name="Klenk H.P."/>
        </authorList>
    </citation>
    <scope>NUCLEOTIDE SEQUENCE [LARGE SCALE GENOMIC DNA]</scope>
    <source>
        <strain evidence="24">ATCC 49802 / DSM 20745 / S 6022</strain>
    </source>
</reference>
<feature type="compositionally biased region" description="Basic residues" evidence="21">
    <location>
        <begin position="452"/>
        <end position="464"/>
    </location>
</feature>
<feature type="transmembrane region" description="Helical" evidence="22">
    <location>
        <begin position="284"/>
        <end position="310"/>
    </location>
</feature>
<dbReference type="PANTHER" id="PTHR30474:SF2">
    <property type="entry name" value="PEPTIDOGLYCAN GLYCOSYLTRANSFERASE FTSW-RELATED"/>
    <property type="match status" value="1"/>
</dbReference>
<evidence type="ECO:0000256" key="19">
    <source>
        <dbReference type="ARBA" id="ARBA00044770"/>
    </source>
</evidence>
<evidence type="ECO:0000256" key="7">
    <source>
        <dbReference type="ARBA" id="ARBA00022692"/>
    </source>
</evidence>
<comment type="pathway">
    <text evidence="2">Cell wall biogenesis; peptidoglycan biosynthesis.</text>
</comment>
<proteinExistence type="inferred from homology"/>
<comment type="similarity">
    <text evidence="16">Belongs to the SEDS family. FtsW subfamily.</text>
</comment>
<feature type="transmembrane region" description="Helical" evidence="22">
    <location>
        <begin position="322"/>
        <end position="347"/>
    </location>
</feature>
<evidence type="ECO:0000256" key="3">
    <source>
        <dbReference type="ARBA" id="ARBA00022475"/>
    </source>
</evidence>
<evidence type="ECO:0000256" key="15">
    <source>
        <dbReference type="ARBA" id="ARBA00033270"/>
    </source>
</evidence>
<evidence type="ECO:0000256" key="18">
    <source>
        <dbReference type="ARBA" id="ARBA00041418"/>
    </source>
</evidence>
<feature type="transmembrane region" description="Helical" evidence="22">
    <location>
        <begin position="125"/>
        <end position="148"/>
    </location>
</feature>
<dbReference type="InterPro" id="IPR001182">
    <property type="entry name" value="FtsW/RodA"/>
</dbReference>
<protein>
    <recommendedName>
        <fullName evidence="17">Probable peptidoglycan glycosyltransferase FtsW</fullName>
        <ecNumber evidence="19">2.4.99.28</ecNumber>
    </recommendedName>
    <alternativeName>
        <fullName evidence="18">Cell division protein FtsW</fullName>
    </alternativeName>
    <alternativeName>
        <fullName evidence="15">Cell wall polymerase</fullName>
    </alternativeName>
    <alternativeName>
        <fullName evidence="14">Peptidoglycan polymerase</fullName>
    </alternativeName>
</protein>
<dbReference type="AlphaFoldDB" id="D1C5A5"/>
<comment type="catalytic activity">
    <reaction evidence="20">
        <text>[GlcNAc-(1-&gt;4)-Mur2Ac(oyl-L-Ala-gamma-D-Glu-L-Lys-D-Ala-D-Ala)](n)-di-trans,octa-cis-undecaprenyl diphosphate + beta-D-GlcNAc-(1-&gt;4)-Mur2Ac(oyl-L-Ala-gamma-D-Glu-L-Lys-D-Ala-D-Ala)-di-trans,octa-cis-undecaprenyl diphosphate = [GlcNAc-(1-&gt;4)-Mur2Ac(oyl-L-Ala-gamma-D-Glu-L-Lys-D-Ala-D-Ala)](n+1)-di-trans,octa-cis-undecaprenyl diphosphate + di-trans,octa-cis-undecaprenyl diphosphate + H(+)</text>
        <dbReference type="Rhea" id="RHEA:23708"/>
        <dbReference type="Rhea" id="RHEA-COMP:9602"/>
        <dbReference type="Rhea" id="RHEA-COMP:9603"/>
        <dbReference type="ChEBI" id="CHEBI:15378"/>
        <dbReference type="ChEBI" id="CHEBI:58405"/>
        <dbReference type="ChEBI" id="CHEBI:60033"/>
        <dbReference type="ChEBI" id="CHEBI:78435"/>
        <dbReference type="EC" id="2.4.99.28"/>
    </reaction>
</comment>
<dbReference type="RefSeq" id="WP_012872468.1">
    <property type="nucleotide sequence ID" value="NC_013523.1"/>
</dbReference>
<dbReference type="STRING" id="479434.Sthe_1992"/>
<evidence type="ECO:0000256" key="12">
    <source>
        <dbReference type="ARBA" id="ARBA00023306"/>
    </source>
</evidence>
<evidence type="ECO:0000256" key="6">
    <source>
        <dbReference type="ARBA" id="ARBA00022679"/>
    </source>
</evidence>
<keyword evidence="7 22" id="KW-0812">Transmembrane</keyword>
<keyword evidence="12" id="KW-0131">Cell cycle</keyword>
<organism evidence="23 24">
    <name type="scientific">Sphaerobacter thermophilus (strain ATCC 49802 / DSM 20745 / KCCM 41009 / NCIMB 13125 / S 6022)</name>
    <dbReference type="NCBI Taxonomy" id="479434"/>
    <lineage>
        <taxon>Bacteria</taxon>
        <taxon>Pseudomonadati</taxon>
        <taxon>Thermomicrobiota</taxon>
        <taxon>Thermomicrobia</taxon>
        <taxon>Sphaerobacterales</taxon>
        <taxon>Sphaerobacterineae</taxon>
        <taxon>Sphaerobacteraceae</taxon>
        <taxon>Sphaerobacter</taxon>
    </lineage>
</organism>
<evidence type="ECO:0000256" key="16">
    <source>
        <dbReference type="ARBA" id="ARBA00038053"/>
    </source>
</evidence>
<evidence type="ECO:0000256" key="10">
    <source>
        <dbReference type="ARBA" id="ARBA00022989"/>
    </source>
</evidence>
<dbReference type="Pfam" id="PF01098">
    <property type="entry name" value="FTSW_RODA_SPOVE"/>
    <property type="match status" value="1"/>
</dbReference>
<feature type="transmembrane region" description="Helical" evidence="22">
    <location>
        <begin position="209"/>
        <end position="229"/>
    </location>
</feature>
<feature type="transmembrane region" description="Helical" evidence="22">
    <location>
        <begin position="359"/>
        <end position="380"/>
    </location>
</feature>
<evidence type="ECO:0000256" key="13">
    <source>
        <dbReference type="ARBA" id="ARBA00023316"/>
    </source>
</evidence>
<keyword evidence="8" id="KW-0133">Cell shape</keyword>
<evidence type="ECO:0000256" key="8">
    <source>
        <dbReference type="ARBA" id="ARBA00022960"/>
    </source>
</evidence>
<feature type="region of interest" description="Disordered" evidence="21">
    <location>
        <begin position="391"/>
        <end position="464"/>
    </location>
</feature>
<dbReference type="eggNOG" id="COG0772">
    <property type="taxonomic scope" value="Bacteria"/>
</dbReference>
<dbReference type="EC" id="2.4.99.28" evidence="19"/>
<evidence type="ECO:0000256" key="1">
    <source>
        <dbReference type="ARBA" id="ARBA00004651"/>
    </source>
</evidence>
<dbReference type="GO" id="GO:0009252">
    <property type="term" value="P:peptidoglycan biosynthetic process"/>
    <property type="evidence" value="ECO:0007669"/>
    <property type="project" value="UniProtKB-KW"/>
</dbReference>
<evidence type="ECO:0000256" key="17">
    <source>
        <dbReference type="ARBA" id="ARBA00041185"/>
    </source>
</evidence>
<evidence type="ECO:0000256" key="2">
    <source>
        <dbReference type="ARBA" id="ARBA00004752"/>
    </source>
</evidence>
<dbReference type="Proteomes" id="UP000002027">
    <property type="component" value="Chromosome 1"/>
</dbReference>
<dbReference type="GO" id="GO:0008955">
    <property type="term" value="F:peptidoglycan glycosyltransferase activity"/>
    <property type="evidence" value="ECO:0007669"/>
    <property type="project" value="UniProtKB-EC"/>
</dbReference>
<comment type="subcellular location">
    <subcellularLocation>
        <location evidence="1">Cell membrane</location>
        <topology evidence="1">Multi-pass membrane protein</topology>
    </subcellularLocation>
</comment>
<keyword evidence="6" id="KW-0808">Transferase</keyword>
<evidence type="ECO:0000256" key="4">
    <source>
        <dbReference type="ARBA" id="ARBA00022618"/>
    </source>
</evidence>